<sequence>MTRNAARRTVSSKKELNATPIIGRRPSAVNIRKRGRLERAFYNRTHFPLLSRNPIMKWDDVGSMPCSVARTLAVLGDRWTMLILRNAFLGHRRFEAFQTQLGLTRHVLAERLARLVEEGIFTKRAYQERPPRFEYRLSQKGLDLYPVLLALTAWGDRWKDDGKGPPVVLRHRRCARVMHPVMVCSECGEPIDPREVEPMPGPGWAERQAEVE</sequence>
<evidence type="ECO:0000259" key="5">
    <source>
        <dbReference type="PROSITE" id="PS51118"/>
    </source>
</evidence>
<dbReference type="AlphaFoldDB" id="Q2SVN6"/>
<evidence type="ECO:0000256" key="2">
    <source>
        <dbReference type="ARBA" id="ARBA00023125"/>
    </source>
</evidence>
<evidence type="ECO:0000313" key="7">
    <source>
        <dbReference type="Proteomes" id="UP000001930"/>
    </source>
</evidence>
<keyword evidence="3" id="KW-0804">Transcription</keyword>
<dbReference type="PANTHER" id="PTHR33204">
    <property type="entry name" value="TRANSCRIPTIONAL REGULATOR, MARR FAMILY"/>
    <property type="match status" value="1"/>
</dbReference>
<keyword evidence="2" id="KW-0238">DNA-binding</keyword>
<dbReference type="GO" id="GO:0003677">
    <property type="term" value="F:DNA binding"/>
    <property type="evidence" value="ECO:0007669"/>
    <property type="project" value="UniProtKB-KW"/>
</dbReference>
<dbReference type="InterPro" id="IPR002577">
    <property type="entry name" value="HTH_HxlR"/>
</dbReference>
<evidence type="ECO:0000256" key="1">
    <source>
        <dbReference type="ARBA" id="ARBA00023015"/>
    </source>
</evidence>
<reference evidence="6 7" key="1">
    <citation type="journal article" date="2005" name="BMC Genomics">
        <title>Bacterial genome adaptation to niches: divergence of the potential virulence genes in three Burkholderia species of different survival strategies.</title>
        <authorList>
            <person name="Kim H.S."/>
            <person name="Schell M.A."/>
            <person name="Yu Y."/>
            <person name="Ulrich R.L."/>
            <person name="Sarria S.H."/>
            <person name="Nierman W.C."/>
            <person name="DeShazer D."/>
        </authorList>
    </citation>
    <scope>NUCLEOTIDE SEQUENCE [LARGE SCALE GENOMIC DNA]</scope>
    <source>
        <strain evidence="7">ATCC 700388 / DSM 13276 / CCUG 48851 / CIP 106301 / E264</strain>
    </source>
</reference>
<dbReference type="HOGENOM" id="CLU_111585_0_0_4"/>
<evidence type="ECO:0000256" key="4">
    <source>
        <dbReference type="SAM" id="MobiDB-lite"/>
    </source>
</evidence>
<dbReference type="SUPFAM" id="SSF46785">
    <property type="entry name" value="Winged helix' DNA-binding domain"/>
    <property type="match status" value="1"/>
</dbReference>
<evidence type="ECO:0000256" key="3">
    <source>
        <dbReference type="ARBA" id="ARBA00023163"/>
    </source>
</evidence>
<dbReference type="Proteomes" id="UP000001930">
    <property type="component" value="Chromosome I"/>
</dbReference>
<dbReference type="EMBL" id="CP000086">
    <property type="protein sequence ID" value="ABC37053.1"/>
    <property type="molecule type" value="Genomic_DNA"/>
</dbReference>
<protein>
    <submittedName>
        <fullName evidence="6">Transcriptional regulator family</fullName>
    </submittedName>
</protein>
<dbReference type="KEGG" id="bte:BTH_I2492"/>
<accession>Q2SVN6</accession>
<dbReference type="Pfam" id="PF01638">
    <property type="entry name" value="HxlR"/>
    <property type="match status" value="1"/>
</dbReference>
<dbReference type="PANTHER" id="PTHR33204:SF36">
    <property type="entry name" value="TRANSCRIPTIONAL REGULATORY PROTEIN"/>
    <property type="match status" value="1"/>
</dbReference>
<dbReference type="Gene3D" id="1.10.10.10">
    <property type="entry name" value="Winged helix-like DNA-binding domain superfamily/Winged helix DNA-binding domain"/>
    <property type="match status" value="1"/>
</dbReference>
<feature type="region of interest" description="Disordered" evidence="4">
    <location>
        <begin position="192"/>
        <end position="212"/>
    </location>
</feature>
<keyword evidence="1" id="KW-0805">Transcription regulation</keyword>
<dbReference type="PROSITE" id="PS51118">
    <property type="entry name" value="HTH_HXLR"/>
    <property type="match status" value="1"/>
</dbReference>
<dbReference type="SMR" id="Q2SVN6"/>
<dbReference type="InterPro" id="IPR036390">
    <property type="entry name" value="WH_DNA-bd_sf"/>
</dbReference>
<evidence type="ECO:0000313" key="6">
    <source>
        <dbReference type="EMBL" id="ABC37053.1"/>
    </source>
</evidence>
<dbReference type="InterPro" id="IPR036388">
    <property type="entry name" value="WH-like_DNA-bd_sf"/>
</dbReference>
<keyword evidence="7" id="KW-1185">Reference proteome</keyword>
<proteinExistence type="predicted"/>
<feature type="domain" description="HTH hxlR-type" evidence="5">
    <location>
        <begin position="66"/>
        <end position="163"/>
    </location>
</feature>
<name>Q2SVN6_BURTA</name>
<gene>
    <name evidence="6" type="ordered locus">BTH_I2492</name>
</gene>
<organism evidence="6 7">
    <name type="scientific">Burkholderia thailandensis (strain ATCC 700388 / DSM 13276 / CCUG 48851 / CIP 106301 / E264)</name>
    <dbReference type="NCBI Taxonomy" id="271848"/>
    <lineage>
        <taxon>Bacteria</taxon>
        <taxon>Pseudomonadati</taxon>
        <taxon>Pseudomonadota</taxon>
        <taxon>Betaproteobacteria</taxon>
        <taxon>Burkholderiales</taxon>
        <taxon>Burkholderiaceae</taxon>
        <taxon>Burkholderia</taxon>
        <taxon>pseudomallei group</taxon>
    </lineage>
</organism>